<organism evidence="1">
    <name type="scientific">Cyprinus carpio</name>
    <name type="common">Common carp</name>
    <dbReference type="NCBI Taxonomy" id="7962"/>
    <lineage>
        <taxon>Eukaryota</taxon>
        <taxon>Metazoa</taxon>
        <taxon>Chordata</taxon>
        <taxon>Craniata</taxon>
        <taxon>Vertebrata</taxon>
        <taxon>Euteleostomi</taxon>
        <taxon>Actinopterygii</taxon>
        <taxon>Neopterygii</taxon>
        <taxon>Teleostei</taxon>
        <taxon>Ostariophysi</taxon>
        <taxon>Cypriniformes</taxon>
        <taxon>Cyprinidae</taxon>
        <taxon>Cyprininae</taxon>
        <taxon>Cyprinus</taxon>
    </lineage>
</organism>
<name>A0A9R0AY79_CYPCA</name>
<dbReference type="PANTHER" id="PTHR10133:SF27">
    <property type="entry name" value="DNA POLYMERASE NU"/>
    <property type="match status" value="1"/>
</dbReference>
<dbReference type="GO" id="GO:0003887">
    <property type="term" value="F:DNA-directed DNA polymerase activity"/>
    <property type="evidence" value="ECO:0007669"/>
    <property type="project" value="InterPro"/>
</dbReference>
<reference evidence="1" key="1">
    <citation type="submission" date="2025-08" db="UniProtKB">
        <authorList>
            <consortium name="RefSeq"/>
        </authorList>
    </citation>
    <scope>IDENTIFICATION</scope>
    <source>
        <tissue evidence="1">Muscle</tissue>
    </source>
</reference>
<evidence type="ECO:0000313" key="1">
    <source>
        <dbReference type="RefSeq" id="XP_042615759.1"/>
    </source>
</evidence>
<dbReference type="RefSeq" id="XP_042615759.1">
    <property type="nucleotide sequence ID" value="XM_042759825.1"/>
</dbReference>
<dbReference type="PANTHER" id="PTHR10133">
    <property type="entry name" value="DNA POLYMERASE I"/>
    <property type="match status" value="1"/>
</dbReference>
<dbReference type="OrthoDB" id="275278at2759"/>
<sequence>MFIPREGWTFLSAGRERLSCILGVSADEASRFQDTFLQTYREVPAFIQHTIQHCHKHGSAVDLAKMAMIKICSQVASVSHTARLEAQIHDALLFQVEISQVEQFASAPQSLTVHRTINVRDGPPLQYYNYISLCLPLFLSSRNYGNQAAAVPNSCFSLMYPRATVGASWIVPVSFFGGRLLLIHFYPFTVVFCFSSHCSEASISLHNNRSSY</sequence>
<dbReference type="GO" id="GO:0006261">
    <property type="term" value="P:DNA-templated DNA replication"/>
    <property type="evidence" value="ECO:0007669"/>
    <property type="project" value="InterPro"/>
</dbReference>
<dbReference type="Proteomes" id="UP001155660">
    <property type="component" value="Chromosome A7"/>
</dbReference>
<dbReference type="InterPro" id="IPR002298">
    <property type="entry name" value="DNA_polymerase_A"/>
</dbReference>
<proteinExistence type="predicted"/>
<dbReference type="AlphaFoldDB" id="A0A9R0AY79"/>
<protein>
    <submittedName>
        <fullName evidence="1">Uncharacterized protein LOC109092953 isoform X1</fullName>
    </submittedName>
</protein>
<dbReference type="GO" id="GO:0006302">
    <property type="term" value="P:double-strand break repair"/>
    <property type="evidence" value="ECO:0007669"/>
    <property type="project" value="TreeGrafter"/>
</dbReference>
<gene>
    <name evidence="1" type="primary">LOC109092953</name>
</gene>
<dbReference type="KEGG" id="ccar:109092953"/>
<accession>A0A9R0AY79</accession>
<dbReference type="GeneID" id="109092953"/>